<keyword evidence="2" id="KW-1185">Reference proteome</keyword>
<dbReference type="Proteomes" id="UP000245626">
    <property type="component" value="Unassembled WGS sequence"/>
</dbReference>
<protein>
    <submittedName>
        <fullName evidence="1">Uncharacterized protein</fullName>
    </submittedName>
</protein>
<gene>
    <name evidence="1" type="ORF">IE53DRAFT_36354</name>
</gene>
<organism evidence="1 2">
    <name type="scientific">Violaceomyces palustris</name>
    <dbReference type="NCBI Taxonomy" id="1673888"/>
    <lineage>
        <taxon>Eukaryota</taxon>
        <taxon>Fungi</taxon>
        <taxon>Dikarya</taxon>
        <taxon>Basidiomycota</taxon>
        <taxon>Ustilaginomycotina</taxon>
        <taxon>Ustilaginomycetes</taxon>
        <taxon>Violaceomycetales</taxon>
        <taxon>Violaceomycetaceae</taxon>
        <taxon>Violaceomyces</taxon>
    </lineage>
</organism>
<accession>A0ACD0P192</accession>
<name>A0ACD0P192_9BASI</name>
<dbReference type="EMBL" id="KZ819817">
    <property type="protein sequence ID" value="PWN51787.1"/>
    <property type="molecule type" value="Genomic_DNA"/>
</dbReference>
<reference evidence="1 2" key="1">
    <citation type="journal article" date="2018" name="Mol. Biol. Evol.">
        <title>Broad Genomic Sampling Reveals a Smut Pathogenic Ancestry of the Fungal Clade Ustilaginomycotina.</title>
        <authorList>
            <person name="Kijpornyongpan T."/>
            <person name="Mondo S.J."/>
            <person name="Barry K."/>
            <person name="Sandor L."/>
            <person name="Lee J."/>
            <person name="Lipzen A."/>
            <person name="Pangilinan J."/>
            <person name="LaButti K."/>
            <person name="Hainaut M."/>
            <person name="Henrissat B."/>
            <person name="Grigoriev I.V."/>
            <person name="Spatafora J.W."/>
            <person name="Aime M.C."/>
        </authorList>
    </citation>
    <scope>NUCLEOTIDE SEQUENCE [LARGE SCALE GENOMIC DNA]</scope>
    <source>
        <strain evidence="1 2">SA 807</strain>
    </source>
</reference>
<evidence type="ECO:0000313" key="2">
    <source>
        <dbReference type="Proteomes" id="UP000245626"/>
    </source>
</evidence>
<proteinExistence type="predicted"/>
<evidence type="ECO:0000313" key="1">
    <source>
        <dbReference type="EMBL" id="PWN51787.1"/>
    </source>
</evidence>
<sequence length="435" mass="47990">MRSDQYGSHRSGSIWDVAAQRYSNLRTSGTGRRIGMQSVPVDLGAATDLAFGVEMDVGHLSRSFSDDRDRKNGFAEERYGATSGQLFHQIDNDGLSRVSSNGKGEHSARSTATARGLTGRREMVRLAPIKVDVLDSNVSSLNDIGYGNPGFHKRIATSRARFPTTRAQYDKKRIGRRRGSVHGQAELVRDSSNNDDAGVLSEASDGGMRAEIESQVHPSWKNERGFGWAYESEPSPGMPGSSLLECLHFAAAAYYDATIPKSDAGDAVTAPEDPREFLGQLRSVDRAFEPSALVALGIFIEEYVRHLVVPSPKKPKPFSDTSIQRALLEEHRMRSKDDFKNVPRKYPKKGSPSRTSHPGRSLRSKSSCIQPKQTNAQIYGSRGRHPYEAWFSGHKATKASMKNLTTLAEASWIPRDPHSKARALPQETNDHVRPS</sequence>